<evidence type="ECO:0000259" key="5">
    <source>
        <dbReference type="Pfam" id="PF23283"/>
    </source>
</evidence>
<accession>A0A8B6D505</accession>
<dbReference type="InterPro" id="IPR057774">
    <property type="entry name" value="D8C_UMOD/GP2/OIT3-like"/>
</dbReference>
<reference evidence="6" key="1">
    <citation type="submission" date="2018-11" db="EMBL/GenBank/DDBJ databases">
        <authorList>
            <person name="Alioto T."/>
            <person name="Alioto T."/>
        </authorList>
    </citation>
    <scope>NUCLEOTIDE SEQUENCE</scope>
</reference>
<proteinExistence type="predicted"/>
<protein>
    <recommendedName>
        <fullName evidence="5">UMOD/GP2/OIT3-like D8C domain-containing protein</fullName>
    </recommendedName>
</protein>
<evidence type="ECO:0000313" key="7">
    <source>
        <dbReference type="Proteomes" id="UP000596742"/>
    </source>
</evidence>
<evidence type="ECO:0000256" key="1">
    <source>
        <dbReference type="ARBA" id="ARBA00022729"/>
    </source>
</evidence>
<comment type="caution">
    <text evidence="6">The sequence shown here is derived from an EMBL/GenBank/DDBJ whole genome shotgun (WGS) entry which is preliminary data.</text>
</comment>
<dbReference type="AlphaFoldDB" id="A0A8B6D505"/>
<feature type="signal peptide" evidence="4">
    <location>
        <begin position="1"/>
        <end position="25"/>
    </location>
</feature>
<dbReference type="PANTHER" id="PTHR36191">
    <property type="entry name" value="ENDO/EXONUCLEASE/PHOSPHATASE DOMAIN-CONTAINING PROTEIN-RELATED"/>
    <property type="match status" value="1"/>
</dbReference>
<sequence length="440" mass="49087">MIAHTKMFFVICVVIFIIQISLSDAEFVDGCTNYTLMKYVDRRAVANELEMGSASAISDDFLDSGWYRIESEAGENMPTEPPGSFRCGTWYPIWLNGTLPTKIGEETIGEVCLQGFKNNCSETWKIDIRYCSGNYLVYNLVTSVSPNSGYCFGTEAVKATIETTSTSMTTQTDNPANSIDPCTQYSLIQYQDRRAATRSLNFGKEIAISDDFLSSGWYRVERSICAKMPTSAPKPLHCGTWYPIWLNGKLPTIRGQQVRQTVCMQSFTHTCLYSWNVDIKLCDGDFFVYNLLRSKTALSGYCFGTLDKCAEKEEDESQPTDENSEHEKKKSASNHAVIALAVVLSAVVVVFIVLLVVYCRKNECTRIKSNGIPLSGKTNKTGNSPRLHETASINFHSKTYNDSPPPYRSREPSVTSIGRLSTEGKLTTAGVFVVNKTYKH</sequence>
<organism evidence="6 7">
    <name type="scientific">Mytilus galloprovincialis</name>
    <name type="common">Mediterranean mussel</name>
    <dbReference type="NCBI Taxonomy" id="29158"/>
    <lineage>
        <taxon>Eukaryota</taxon>
        <taxon>Metazoa</taxon>
        <taxon>Spiralia</taxon>
        <taxon>Lophotrochozoa</taxon>
        <taxon>Mollusca</taxon>
        <taxon>Bivalvia</taxon>
        <taxon>Autobranchia</taxon>
        <taxon>Pteriomorphia</taxon>
        <taxon>Mytilida</taxon>
        <taxon>Mytiloidea</taxon>
        <taxon>Mytilidae</taxon>
        <taxon>Mytilinae</taxon>
        <taxon>Mytilus</taxon>
    </lineage>
</organism>
<keyword evidence="7" id="KW-1185">Reference proteome</keyword>
<evidence type="ECO:0000256" key="3">
    <source>
        <dbReference type="SAM" id="Phobius"/>
    </source>
</evidence>
<keyword evidence="2" id="KW-1015">Disulfide bond</keyword>
<evidence type="ECO:0000256" key="4">
    <source>
        <dbReference type="SAM" id="SignalP"/>
    </source>
</evidence>
<evidence type="ECO:0000256" key="2">
    <source>
        <dbReference type="ARBA" id="ARBA00023157"/>
    </source>
</evidence>
<keyword evidence="3" id="KW-1133">Transmembrane helix</keyword>
<name>A0A8B6D505_MYTGA</name>
<dbReference type="PANTHER" id="PTHR36191:SF4">
    <property type="entry name" value="VWFD DOMAIN-CONTAINING PROTEIN"/>
    <property type="match status" value="1"/>
</dbReference>
<feature type="chain" id="PRO_5032639238" description="UMOD/GP2/OIT3-like D8C domain-containing protein" evidence="4">
    <location>
        <begin position="26"/>
        <end position="440"/>
    </location>
</feature>
<feature type="transmembrane region" description="Helical" evidence="3">
    <location>
        <begin position="336"/>
        <end position="359"/>
    </location>
</feature>
<keyword evidence="3" id="KW-0472">Membrane</keyword>
<dbReference type="OrthoDB" id="10043005at2759"/>
<dbReference type="Pfam" id="PF23283">
    <property type="entry name" value="D8C_UMOD"/>
    <property type="match status" value="1"/>
</dbReference>
<keyword evidence="1 4" id="KW-0732">Signal</keyword>
<dbReference type="EMBL" id="UYJE01002953">
    <property type="protein sequence ID" value="VDI15178.1"/>
    <property type="molecule type" value="Genomic_DNA"/>
</dbReference>
<keyword evidence="3" id="KW-0812">Transmembrane</keyword>
<evidence type="ECO:0000313" key="6">
    <source>
        <dbReference type="EMBL" id="VDI15178.1"/>
    </source>
</evidence>
<feature type="domain" description="UMOD/GP2/OIT3-like D8C" evidence="5">
    <location>
        <begin position="226"/>
        <end position="302"/>
    </location>
</feature>
<gene>
    <name evidence="6" type="ORF">MGAL_10B012647</name>
</gene>
<dbReference type="Proteomes" id="UP000596742">
    <property type="component" value="Unassembled WGS sequence"/>
</dbReference>